<dbReference type="AlphaFoldDB" id="A0A158HGV3"/>
<keyword evidence="5" id="KW-1185">Reference proteome</keyword>
<evidence type="ECO:0000313" key="5">
    <source>
        <dbReference type="Proteomes" id="UP001620514"/>
    </source>
</evidence>
<organism evidence="3 4">
    <name type="scientific">Caballeronia udeis</name>
    <dbReference type="NCBI Taxonomy" id="1232866"/>
    <lineage>
        <taxon>Bacteria</taxon>
        <taxon>Pseudomonadati</taxon>
        <taxon>Pseudomonadota</taxon>
        <taxon>Betaproteobacteria</taxon>
        <taxon>Burkholderiales</taxon>
        <taxon>Burkholderiaceae</taxon>
        <taxon>Caballeronia</taxon>
    </lineage>
</organism>
<keyword evidence="1" id="KW-0472">Membrane</keyword>
<keyword evidence="1" id="KW-1133">Transmembrane helix</keyword>
<reference evidence="3 4" key="1">
    <citation type="submission" date="2016-01" db="EMBL/GenBank/DDBJ databases">
        <authorList>
            <person name="Oliw E.H."/>
        </authorList>
    </citation>
    <scope>NUCLEOTIDE SEQUENCE [LARGE SCALE GENOMIC DNA]</scope>
    <source>
        <strain evidence="3">LMG 27134</strain>
    </source>
</reference>
<evidence type="ECO:0000313" key="4">
    <source>
        <dbReference type="Proteomes" id="UP000054683"/>
    </source>
</evidence>
<evidence type="ECO:0000256" key="1">
    <source>
        <dbReference type="SAM" id="Phobius"/>
    </source>
</evidence>
<gene>
    <name evidence="2" type="ORF">ABH943_002218</name>
    <name evidence="3" type="ORF">AWB69_04417</name>
</gene>
<reference evidence="2 5" key="3">
    <citation type="submission" date="2024-11" db="EMBL/GenBank/DDBJ databases">
        <title>Using genomics to understand microbial adaptation to soil warming.</title>
        <authorList>
            <person name="Deangelis K.M. PhD."/>
        </authorList>
    </citation>
    <scope>NUCLEOTIDE SEQUENCE [LARGE SCALE GENOMIC DNA]</scope>
    <source>
        <strain evidence="2 5">GAS97</strain>
    </source>
</reference>
<dbReference type="Proteomes" id="UP000054683">
    <property type="component" value="Unassembled WGS sequence"/>
</dbReference>
<proteinExistence type="predicted"/>
<feature type="transmembrane region" description="Helical" evidence="1">
    <location>
        <begin position="7"/>
        <end position="29"/>
    </location>
</feature>
<protein>
    <submittedName>
        <fullName evidence="2">Nitrate reductase NapE component</fullName>
    </submittedName>
</protein>
<sequence length="32" mass="3473">MKTLWRLCAVAVCLVGGVGIAVWLFSVIVRIV</sequence>
<name>A0A158HGV3_9BURK</name>
<dbReference type="EMBL" id="JBIYDN010000005">
    <property type="protein sequence ID" value="MFK4442203.1"/>
    <property type="molecule type" value="Genomic_DNA"/>
</dbReference>
<evidence type="ECO:0000313" key="3">
    <source>
        <dbReference type="EMBL" id="SAL43584.1"/>
    </source>
</evidence>
<evidence type="ECO:0000313" key="2">
    <source>
        <dbReference type="EMBL" id="MFK4442203.1"/>
    </source>
</evidence>
<reference evidence="2" key="2">
    <citation type="submission" date="2024-10" db="EMBL/GenBank/DDBJ databases">
        <authorList>
            <person name="Deangelis K."/>
            <person name="Huntemann M."/>
            <person name="Clum A."/>
            <person name="Wang J."/>
            <person name="Palaniappan K."/>
            <person name="Ritter S."/>
            <person name="Chen I.-M."/>
            <person name="Stamatis D."/>
            <person name="Reddy T."/>
            <person name="O'Malley R."/>
            <person name="Daum C."/>
            <person name="Ng V."/>
            <person name="Ivanova N."/>
            <person name="Kyrpides N."/>
            <person name="Woyke T."/>
        </authorList>
    </citation>
    <scope>NUCLEOTIDE SEQUENCE</scope>
    <source>
        <strain evidence="2">GAS97</strain>
    </source>
</reference>
<dbReference type="EMBL" id="FCOK02000030">
    <property type="protein sequence ID" value="SAL43584.1"/>
    <property type="molecule type" value="Genomic_DNA"/>
</dbReference>
<dbReference type="Proteomes" id="UP001620514">
    <property type="component" value="Unassembled WGS sequence"/>
</dbReference>
<keyword evidence="1" id="KW-0812">Transmembrane</keyword>
<accession>A0A158HGV3</accession>